<feature type="compositionally biased region" description="Acidic residues" evidence="1">
    <location>
        <begin position="205"/>
        <end position="218"/>
    </location>
</feature>
<sequence length="218" mass="23943">MLSKQDDPPDNPFPKEILPGQAYMARSSQDKWPEPYHWLKRYQLSPSSQFPQKSSTQPSSQPQETSPPQDAAMKEDPTQPHQGFQATLDKSSNENPVEDEYLILNAELTPSTANEEPESSHPVRQRRKAAEQDPWTASLEKTGGVDYYGSAASALTASKPSHSQEASQKQHSGQITAQGPTKAGAKSPSKASGSSRQREKPTLGDVDEGETDDYVFLM</sequence>
<accession>A0AA43R018</accession>
<dbReference type="EMBL" id="JAPUFD010000026">
    <property type="protein sequence ID" value="MDI1493400.1"/>
    <property type="molecule type" value="Genomic_DNA"/>
</dbReference>
<feature type="region of interest" description="Disordered" evidence="1">
    <location>
        <begin position="43"/>
        <end position="142"/>
    </location>
</feature>
<dbReference type="Proteomes" id="UP001161017">
    <property type="component" value="Unassembled WGS sequence"/>
</dbReference>
<comment type="caution">
    <text evidence="2">The sequence shown here is derived from an EMBL/GenBank/DDBJ whole genome shotgun (WGS) entry which is preliminary data.</text>
</comment>
<gene>
    <name evidence="2" type="ORF">OHK93_005189</name>
</gene>
<evidence type="ECO:0000256" key="1">
    <source>
        <dbReference type="SAM" id="MobiDB-lite"/>
    </source>
</evidence>
<evidence type="ECO:0000313" key="3">
    <source>
        <dbReference type="Proteomes" id="UP001161017"/>
    </source>
</evidence>
<feature type="compositionally biased region" description="Polar residues" evidence="1">
    <location>
        <begin position="155"/>
        <end position="179"/>
    </location>
</feature>
<organism evidence="2 3">
    <name type="scientific">Ramalina farinacea</name>
    <dbReference type="NCBI Taxonomy" id="258253"/>
    <lineage>
        <taxon>Eukaryota</taxon>
        <taxon>Fungi</taxon>
        <taxon>Dikarya</taxon>
        <taxon>Ascomycota</taxon>
        <taxon>Pezizomycotina</taxon>
        <taxon>Lecanoromycetes</taxon>
        <taxon>OSLEUM clade</taxon>
        <taxon>Lecanoromycetidae</taxon>
        <taxon>Lecanorales</taxon>
        <taxon>Lecanorineae</taxon>
        <taxon>Ramalinaceae</taxon>
        <taxon>Ramalina</taxon>
    </lineage>
</organism>
<evidence type="ECO:0000313" key="2">
    <source>
        <dbReference type="EMBL" id="MDI1493400.1"/>
    </source>
</evidence>
<reference evidence="2" key="1">
    <citation type="journal article" date="2023" name="Genome Biol. Evol.">
        <title>First Whole Genome Sequence and Flow Cytometry Genome Size Data for the Lichen-Forming Fungus Ramalina farinacea (Ascomycota).</title>
        <authorList>
            <person name="Llewellyn T."/>
            <person name="Mian S."/>
            <person name="Hill R."/>
            <person name="Leitch I.J."/>
            <person name="Gaya E."/>
        </authorList>
    </citation>
    <scope>NUCLEOTIDE SEQUENCE</scope>
    <source>
        <strain evidence="2">LIQ254RAFAR</strain>
    </source>
</reference>
<feature type="region of interest" description="Disordered" evidence="1">
    <location>
        <begin position="155"/>
        <end position="218"/>
    </location>
</feature>
<proteinExistence type="predicted"/>
<feature type="compositionally biased region" description="Low complexity" evidence="1">
    <location>
        <begin position="45"/>
        <end position="69"/>
    </location>
</feature>
<dbReference type="AlphaFoldDB" id="A0AA43R018"/>
<feature type="compositionally biased region" description="Polar residues" evidence="1">
    <location>
        <begin position="79"/>
        <end position="95"/>
    </location>
</feature>
<feature type="compositionally biased region" description="Low complexity" evidence="1">
    <location>
        <begin position="182"/>
        <end position="195"/>
    </location>
</feature>
<protein>
    <submittedName>
        <fullName evidence="2">Uncharacterized protein</fullName>
    </submittedName>
</protein>
<name>A0AA43R018_9LECA</name>
<keyword evidence="3" id="KW-1185">Reference proteome</keyword>
<feature type="region of interest" description="Disordered" evidence="1">
    <location>
        <begin position="1"/>
        <end position="30"/>
    </location>
</feature>